<dbReference type="Pfam" id="PF02687">
    <property type="entry name" value="FtsX"/>
    <property type="match status" value="2"/>
</dbReference>
<organism evidence="8 9">
    <name type="scientific">Sporosarcina soli</name>
    <dbReference type="NCBI Taxonomy" id="334736"/>
    <lineage>
        <taxon>Bacteria</taxon>
        <taxon>Bacillati</taxon>
        <taxon>Bacillota</taxon>
        <taxon>Bacilli</taxon>
        <taxon>Bacillales</taxon>
        <taxon>Caryophanaceae</taxon>
        <taxon>Sporosarcina</taxon>
    </lineage>
</organism>
<feature type="transmembrane region" description="Helical" evidence="6">
    <location>
        <begin position="622"/>
        <end position="646"/>
    </location>
</feature>
<feature type="transmembrane region" description="Helical" evidence="6">
    <location>
        <begin position="232"/>
        <end position="256"/>
    </location>
</feature>
<comment type="similarity">
    <text evidence="6">Belongs to the ABC-4 integral membrane protein family.</text>
</comment>
<keyword evidence="3 6" id="KW-0812">Transmembrane</keyword>
<evidence type="ECO:0000256" key="4">
    <source>
        <dbReference type="ARBA" id="ARBA00022989"/>
    </source>
</evidence>
<keyword evidence="4 6" id="KW-1133">Transmembrane helix</keyword>
<dbReference type="EMBL" id="JBHSNO010000005">
    <property type="protein sequence ID" value="MFC5589390.1"/>
    <property type="molecule type" value="Genomic_DNA"/>
</dbReference>
<dbReference type="Proteomes" id="UP001596109">
    <property type="component" value="Unassembled WGS sequence"/>
</dbReference>
<protein>
    <submittedName>
        <fullName evidence="8">FtsX-like permease family protein</fullName>
    </submittedName>
</protein>
<keyword evidence="9" id="KW-1185">Reference proteome</keyword>
<feature type="transmembrane region" description="Helical" evidence="6">
    <location>
        <begin position="591"/>
        <end position="616"/>
    </location>
</feature>
<evidence type="ECO:0000256" key="2">
    <source>
        <dbReference type="ARBA" id="ARBA00022475"/>
    </source>
</evidence>
<comment type="caution">
    <text evidence="8">The sequence shown here is derived from an EMBL/GenBank/DDBJ whole genome shotgun (WGS) entry which is preliminary data.</text>
</comment>
<dbReference type="PANTHER" id="PTHR46795:SF3">
    <property type="entry name" value="ABC TRANSPORTER PERMEASE"/>
    <property type="match status" value="1"/>
</dbReference>
<feature type="transmembrane region" description="Helical" evidence="6">
    <location>
        <begin position="534"/>
        <end position="556"/>
    </location>
</feature>
<evidence type="ECO:0000256" key="5">
    <source>
        <dbReference type="ARBA" id="ARBA00023136"/>
    </source>
</evidence>
<feature type="transmembrane region" description="Helical" evidence="6">
    <location>
        <begin position="144"/>
        <end position="164"/>
    </location>
</feature>
<evidence type="ECO:0000313" key="9">
    <source>
        <dbReference type="Proteomes" id="UP001596109"/>
    </source>
</evidence>
<evidence type="ECO:0000256" key="6">
    <source>
        <dbReference type="PIRNR" id="PIRNR018968"/>
    </source>
</evidence>
<feature type="domain" description="ABC3 transporter permease C-terminal" evidence="7">
    <location>
        <begin position="60"/>
        <end position="176"/>
    </location>
</feature>
<evidence type="ECO:0000313" key="8">
    <source>
        <dbReference type="EMBL" id="MFC5589390.1"/>
    </source>
</evidence>
<sequence length="654" mass="73275">MTLFDLVIRSMRKNIKHYYLYFFALILSVVLYFVFATLQYDPAVMEQSEVSANMAAAFRVAGILLLFIAGIFVVYANAIFLKRRSKEIGLYQLIGLTKGAVTRLLIIENALLGAGALIIGVGAGLLVSRVFLMLLMKLIGHEGFIEVSFSMAAVIQTAVVFIAIIALTSVQMLFTVYRSTLLGLFNSEKSGEHPKKPKSFLSAVLAILGMGLIVFGYWLSGHMLNNMIYFNMLAVLASTILGTYLVFRVTISWLFYQIRKRKQGHLGLNNSLSLAPLMHRMKGNANSLTIITVLSAMTLAMLAGSYSLYYSTEKETRYMMPFDFAFDEQWLTDDEISAEAFEAKLKEKEINYTTATIELLGVEGTYEEGIFPAFMDWSGGIYNTYIVSAKQLQNAGLQVDTPKDGTVIYHSSEMSFLAKDMKIPFEIYITSSEPESKYTAVKLGEGNVINNTWGPQFVVNDADFEKYKKAMVPESIENMSPEWIIKSIRIFNITDKSQLALASDIRTQHWDEGSWSYGADYYSMYERSIQSNGLLIFIAGFLGLVFLISTGSILYFKQMTEAEQEKKSYATLRQLGFTVQDIMRGIIRKQAFVFGLPLLIGLLHSVFAIKAASFLFMSDITVPASIAMGVYALIYLIFAFLTVGYYRKTVKSAL</sequence>
<proteinExistence type="inferred from homology"/>
<dbReference type="PIRSF" id="PIRSF018968">
    <property type="entry name" value="ABC_permease_BceB"/>
    <property type="match status" value="1"/>
</dbReference>
<dbReference type="InterPro" id="IPR027022">
    <property type="entry name" value="ABC_permease_BceB-typ"/>
</dbReference>
<dbReference type="RefSeq" id="WP_381433994.1">
    <property type="nucleotide sequence ID" value="NZ_JBHSNO010000005.1"/>
</dbReference>
<feature type="transmembrane region" description="Helical" evidence="6">
    <location>
        <begin position="56"/>
        <end position="76"/>
    </location>
</feature>
<feature type="transmembrane region" description="Helical" evidence="6">
    <location>
        <begin position="112"/>
        <end position="132"/>
    </location>
</feature>
<evidence type="ECO:0000256" key="3">
    <source>
        <dbReference type="ARBA" id="ARBA00022692"/>
    </source>
</evidence>
<dbReference type="InterPro" id="IPR003838">
    <property type="entry name" value="ABC3_permease_C"/>
</dbReference>
<feature type="transmembrane region" description="Helical" evidence="6">
    <location>
        <begin position="199"/>
        <end position="220"/>
    </location>
</feature>
<evidence type="ECO:0000256" key="1">
    <source>
        <dbReference type="ARBA" id="ARBA00004651"/>
    </source>
</evidence>
<name>A0ABW0TJ00_9BACL</name>
<keyword evidence="5 6" id="KW-0472">Membrane</keyword>
<dbReference type="PANTHER" id="PTHR46795">
    <property type="entry name" value="ABC TRANSPORTER PERMEASE-RELATED-RELATED"/>
    <property type="match status" value="1"/>
</dbReference>
<keyword evidence="2 6" id="KW-1003">Cell membrane</keyword>
<gene>
    <name evidence="8" type="ORF">ACFPRA_10855</name>
</gene>
<feature type="transmembrane region" description="Helical" evidence="6">
    <location>
        <begin position="288"/>
        <end position="309"/>
    </location>
</feature>
<keyword evidence="6" id="KW-0813">Transport</keyword>
<evidence type="ECO:0000259" key="7">
    <source>
        <dbReference type="Pfam" id="PF02687"/>
    </source>
</evidence>
<dbReference type="InterPro" id="IPR052536">
    <property type="entry name" value="ABC-4_Integral_Memb_Prot"/>
</dbReference>
<feature type="domain" description="ABC3 transporter permease C-terminal" evidence="7">
    <location>
        <begin position="541"/>
        <end position="642"/>
    </location>
</feature>
<accession>A0ABW0TJ00</accession>
<reference evidence="9" key="1">
    <citation type="journal article" date="2019" name="Int. J. Syst. Evol. Microbiol.">
        <title>The Global Catalogue of Microorganisms (GCM) 10K type strain sequencing project: providing services to taxonomists for standard genome sequencing and annotation.</title>
        <authorList>
            <consortium name="The Broad Institute Genomics Platform"/>
            <consortium name="The Broad Institute Genome Sequencing Center for Infectious Disease"/>
            <person name="Wu L."/>
            <person name="Ma J."/>
        </authorList>
    </citation>
    <scope>NUCLEOTIDE SEQUENCE [LARGE SCALE GENOMIC DNA]</scope>
    <source>
        <strain evidence="9">CGMCC 4.1434</strain>
    </source>
</reference>
<comment type="subcellular location">
    <subcellularLocation>
        <location evidence="1 6">Cell membrane</location>
        <topology evidence="1 6">Multi-pass membrane protein</topology>
    </subcellularLocation>
</comment>
<feature type="transmembrane region" description="Helical" evidence="6">
    <location>
        <begin position="18"/>
        <end position="36"/>
    </location>
</feature>